<accession>A0A919F552</accession>
<reference evidence="1" key="1">
    <citation type="journal article" date="2014" name="Int. J. Syst. Evol. Microbiol.">
        <title>Complete genome sequence of Corynebacterium casei LMG S-19264T (=DSM 44701T), isolated from a smear-ripened cheese.</title>
        <authorList>
            <consortium name="US DOE Joint Genome Institute (JGI-PGF)"/>
            <person name="Walter F."/>
            <person name="Albersmeier A."/>
            <person name="Kalinowski J."/>
            <person name="Ruckert C."/>
        </authorList>
    </citation>
    <scope>NUCLEOTIDE SEQUENCE</scope>
    <source>
        <strain evidence="1">JCM 13306</strain>
    </source>
</reference>
<comment type="caution">
    <text evidence="1">The sequence shown here is derived from an EMBL/GenBank/DDBJ whole genome shotgun (WGS) entry which is preliminary data.</text>
</comment>
<proteinExistence type="predicted"/>
<dbReference type="Proteomes" id="UP000623958">
    <property type="component" value="Unassembled WGS sequence"/>
</dbReference>
<protein>
    <submittedName>
        <fullName evidence="1">Uncharacterized protein</fullName>
    </submittedName>
</protein>
<evidence type="ECO:0000313" key="2">
    <source>
        <dbReference type="Proteomes" id="UP000623958"/>
    </source>
</evidence>
<dbReference type="AlphaFoldDB" id="A0A919F552"/>
<reference evidence="1" key="2">
    <citation type="submission" date="2020-09" db="EMBL/GenBank/DDBJ databases">
        <authorList>
            <person name="Sun Q."/>
            <person name="Ohkuma M."/>
        </authorList>
    </citation>
    <scope>NUCLEOTIDE SEQUENCE</scope>
    <source>
        <strain evidence="1">JCM 13306</strain>
    </source>
</reference>
<evidence type="ECO:0000313" key="1">
    <source>
        <dbReference type="EMBL" id="GHH47918.1"/>
    </source>
</evidence>
<gene>
    <name evidence="1" type="ORF">GCM10009090_04920</name>
</gene>
<sequence length="99" mass="10759">MPKRILVILLSKREQSQVIGAVFPSIVLRGLEPPASLVGIRDAAYAIGEHAPKFELRIGILRFRSQSSPIKGLRFFASLDQQLGQLLGRLYGAAVSGMA</sequence>
<dbReference type="EMBL" id="BNBA01000003">
    <property type="protein sequence ID" value="GHH47918.1"/>
    <property type="molecule type" value="Genomic_DNA"/>
</dbReference>
<keyword evidence="2" id="KW-1185">Reference proteome</keyword>
<organism evidence="1 2">
    <name type="scientific">Xanthomonas boreopolis</name>
    <dbReference type="NCBI Taxonomy" id="86183"/>
    <lineage>
        <taxon>Bacteria</taxon>
        <taxon>Pseudomonadati</taxon>
        <taxon>Pseudomonadota</taxon>
        <taxon>Gammaproteobacteria</taxon>
        <taxon>Lysobacterales</taxon>
        <taxon>Lysobacteraceae</taxon>
        <taxon>Xanthomonas</taxon>
    </lineage>
</organism>
<name>A0A919F552_9XANT</name>